<evidence type="ECO:0000313" key="2">
    <source>
        <dbReference type="EMBL" id="TXE86203.1"/>
    </source>
</evidence>
<accession>A0A5C7DSM4</accession>
<protein>
    <recommendedName>
        <fullName evidence="4">Ankyrin repeat domain-containing protein</fullName>
    </recommendedName>
</protein>
<dbReference type="EMBL" id="VOWJ01000032">
    <property type="protein sequence ID" value="TXE86082.1"/>
    <property type="molecule type" value="Genomic_DNA"/>
</dbReference>
<dbReference type="AlphaFoldDB" id="A0A5C7DSM4"/>
<gene>
    <name evidence="2" type="ORF">FPD38_05990</name>
    <name evidence="1" type="ORF">FPD38_07180</name>
</gene>
<proteinExistence type="predicted"/>
<organism evidence="2 3">
    <name type="scientific">Campylobacter volucris</name>
    <dbReference type="NCBI Taxonomy" id="1031542"/>
    <lineage>
        <taxon>Bacteria</taxon>
        <taxon>Pseudomonadati</taxon>
        <taxon>Campylobacterota</taxon>
        <taxon>Epsilonproteobacteria</taxon>
        <taxon>Campylobacterales</taxon>
        <taxon>Campylobacteraceae</taxon>
        <taxon>Campylobacter</taxon>
    </lineage>
</organism>
<evidence type="ECO:0000313" key="1">
    <source>
        <dbReference type="EMBL" id="TXE86082.1"/>
    </source>
</evidence>
<dbReference type="SUPFAM" id="SSF48403">
    <property type="entry name" value="Ankyrin repeat"/>
    <property type="match status" value="1"/>
</dbReference>
<sequence length="94" mass="10688">MSRIQNNIKQGYTRDFIRAICNGDNDAVLEYLQNGMSATKEAMGTLPIIYAINHNNFGAILLLIKYGAILEKDYLEYEVKSNKEALEFLTILLK</sequence>
<name>A0A5C7DSM4_9BACT</name>
<dbReference type="EMBL" id="VOWJ01000031">
    <property type="protein sequence ID" value="TXE86203.1"/>
    <property type="molecule type" value="Genomic_DNA"/>
</dbReference>
<evidence type="ECO:0008006" key="4">
    <source>
        <dbReference type="Google" id="ProtNLM"/>
    </source>
</evidence>
<dbReference type="Gene3D" id="1.25.40.20">
    <property type="entry name" value="Ankyrin repeat-containing domain"/>
    <property type="match status" value="1"/>
</dbReference>
<comment type="caution">
    <text evidence="2">The sequence shown here is derived from an EMBL/GenBank/DDBJ whole genome shotgun (WGS) entry which is preliminary data.</text>
</comment>
<reference evidence="2 3" key="1">
    <citation type="submission" date="2019-07" db="EMBL/GenBank/DDBJ databases">
        <title>Rapid identification of Enteric Bacteria from Whole Genome Sequences (WGS) using Average Nucleotide Identity (ANI).</title>
        <authorList>
            <person name="Lane C."/>
        </authorList>
    </citation>
    <scope>NUCLEOTIDE SEQUENCE [LARGE SCALE GENOMIC DNA]</scope>
    <source>
        <strain evidence="2 3">2016D-0084</strain>
    </source>
</reference>
<dbReference type="InterPro" id="IPR036770">
    <property type="entry name" value="Ankyrin_rpt-contain_sf"/>
</dbReference>
<dbReference type="RefSeq" id="WP_133374359.1">
    <property type="nucleotide sequence ID" value="NZ_JADNYG010000055.1"/>
</dbReference>
<dbReference type="Proteomes" id="UP000321629">
    <property type="component" value="Unassembled WGS sequence"/>
</dbReference>
<evidence type="ECO:0000313" key="3">
    <source>
        <dbReference type="Proteomes" id="UP000321629"/>
    </source>
</evidence>